<dbReference type="EMBL" id="CAJPDT010000091">
    <property type="protein sequence ID" value="CAF9936431.1"/>
    <property type="molecule type" value="Genomic_DNA"/>
</dbReference>
<comment type="caution">
    <text evidence="2">The sequence shown here is derived from an EMBL/GenBank/DDBJ whole genome shotgun (WGS) entry which is preliminary data.</text>
</comment>
<name>A0A8H3G1R5_9LECA</name>
<evidence type="ECO:0000313" key="2">
    <source>
        <dbReference type="EMBL" id="CAF9936431.1"/>
    </source>
</evidence>
<dbReference type="InterPro" id="IPR040632">
    <property type="entry name" value="Sulfotransfer_4"/>
</dbReference>
<feature type="transmembrane region" description="Helical" evidence="1">
    <location>
        <begin position="80"/>
        <end position="98"/>
    </location>
</feature>
<proteinExistence type="predicted"/>
<keyword evidence="1" id="KW-1133">Transmembrane helix</keyword>
<reference evidence="2" key="1">
    <citation type="submission" date="2021-03" db="EMBL/GenBank/DDBJ databases">
        <authorList>
            <person name="Tagirdzhanova G."/>
        </authorList>
    </citation>
    <scope>NUCLEOTIDE SEQUENCE</scope>
</reference>
<gene>
    <name evidence="2" type="ORF">IMSHALPRED_010750</name>
</gene>
<dbReference type="PANTHER" id="PTHR36978">
    <property type="entry name" value="P-LOOP CONTAINING NUCLEOTIDE TRIPHOSPHATE HYDROLASE"/>
    <property type="match status" value="1"/>
</dbReference>
<dbReference type="Gene3D" id="3.40.50.300">
    <property type="entry name" value="P-loop containing nucleotide triphosphate hydrolases"/>
    <property type="match status" value="1"/>
</dbReference>
<sequence>MLFSGNFDKNGKEVFNQHNANVVNITPGERLLVFDVKDGWKPFAEFLDHEVPAGDFPRVNDAQEWHERSRKRKGQALTRVMLKSALMAGAVGIVAFILRRSGRGLL</sequence>
<organism evidence="2 3">
    <name type="scientific">Imshaugia aleurites</name>
    <dbReference type="NCBI Taxonomy" id="172621"/>
    <lineage>
        <taxon>Eukaryota</taxon>
        <taxon>Fungi</taxon>
        <taxon>Dikarya</taxon>
        <taxon>Ascomycota</taxon>
        <taxon>Pezizomycotina</taxon>
        <taxon>Lecanoromycetes</taxon>
        <taxon>OSLEUM clade</taxon>
        <taxon>Lecanoromycetidae</taxon>
        <taxon>Lecanorales</taxon>
        <taxon>Lecanorineae</taxon>
        <taxon>Parmeliaceae</taxon>
        <taxon>Imshaugia</taxon>
    </lineage>
</organism>
<accession>A0A8H3G1R5</accession>
<keyword evidence="1" id="KW-0812">Transmembrane</keyword>
<keyword evidence="1" id="KW-0472">Membrane</keyword>
<dbReference type="AlphaFoldDB" id="A0A8H3G1R5"/>
<protein>
    <submittedName>
        <fullName evidence="2">Uncharacterized protein</fullName>
    </submittedName>
</protein>
<dbReference type="OrthoDB" id="4510446at2759"/>
<dbReference type="PANTHER" id="PTHR36978:SF4">
    <property type="entry name" value="P-LOOP CONTAINING NUCLEOSIDE TRIPHOSPHATE HYDROLASE PROTEIN"/>
    <property type="match status" value="1"/>
</dbReference>
<dbReference type="Pfam" id="PF17784">
    <property type="entry name" value="Sulfotransfer_4"/>
    <property type="match status" value="1"/>
</dbReference>
<keyword evidence="3" id="KW-1185">Reference proteome</keyword>
<evidence type="ECO:0000256" key="1">
    <source>
        <dbReference type="SAM" id="Phobius"/>
    </source>
</evidence>
<evidence type="ECO:0000313" key="3">
    <source>
        <dbReference type="Proteomes" id="UP000664534"/>
    </source>
</evidence>
<dbReference type="InterPro" id="IPR027417">
    <property type="entry name" value="P-loop_NTPase"/>
</dbReference>
<dbReference type="Proteomes" id="UP000664534">
    <property type="component" value="Unassembled WGS sequence"/>
</dbReference>